<dbReference type="VEuPathDB" id="VectorBase:LDEU008850"/>
<dbReference type="Proteomes" id="UP000288716">
    <property type="component" value="Unassembled WGS sequence"/>
</dbReference>
<dbReference type="InterPro" id="IPR001304">
    <property type="entry name" value="C-type_lectin-like"/>
</dbReference>
<reference evidence="5 6" key="1">
    <citation type="journal article" date="2018" name="Gigascience">
        <title>Genomes of trombidid mites reveal novel predicted allergens and laterally-transferred genes associated with secondary metabolism.</title>
        <authorList>
            <person name="Dong X."/>
            <person name="Chaisiri K."/>
            <person name="Xia D."/>
            <person name="Armstrong S.D."/>
            <person name="Fang Y."/>
            <person name="Donnelly M.J."/>
            <person name="Kadowaki T."/>
            <person name="McGarry J.W."/>
            <person name="Darby A.C."/>
            <person name="Makepeace B.L."/>
        </authorList>
    </citation>
    <scope>NUCLEOTIDE SEQUENCE [LARGE SCALE GENOMIC DNA]</scope>
    <source>
        <strain evidence="5">UoL-UT</strain>
    </source>
</reference>
<gene>
    <name evidence="5" type="ORF">B4U80_13955</name>
</gene>
<proteinExistence type="predicted"/>
<dbReference type="InterPro" id="IPR052309">
    <property type="entry name" value="C-type_Lectin_Domain_Fam1"/>
</dbReference>
<evidence type="ECO:0000256" key="1">
    <source>
        <dbReference type="ARBA" id="ARBA00022734"/>
    </source>
</evidence>
<feature type="domain" description="C-type lectin" evidence="4">
    <location>
        <begin position="71"/>
        <end position="183"/>
    </location>
</feature>
<dbReference type="EMBL" id="NCKV01006932">
    <property type="protein sequence ID" value="RWS23190.1"/>
    <property type="molecule type" value="Genomic_DNA"/>
</dbReference>
<keyword evidence="2" id="KW-1015">Disulfide bond</keyword>
<comment type="caution">
    <text evidence="5">The sequence shown here is derived from an EMBL/GenBank/DDBJ whole genome shotgun (WGS) entry which is preliminary data.</text>
</comment>
<dbReference type="InterPro" id="IPR016186">
    <property type="entry name" value="C-type_lectin-like/link_sf"/>
</dbReference>
<dbReference type="Gene3D" id="3.10.100.10">
    <property type="entry name" value="Mannose-Binding Protein A, subunit A"/>
    <property type="match status" value="1"/>
</dbReference>
<dbReference type="OrthoDB" id="7950296at2759"/>
<dbReference type="PANTHER" id="PTHR46490:SF6">
    <property type="entry name" value="ASIALOGLYCOPROTEIN RECEPTOR 1-LIKE-RELATED"/>
    <property type="match status" value="1"/>
</dbReference>
<feature type="non-terminal residue" evidence="5">
    <location>
        <position position="1"/>
    </location>
</feature>
<evidence type="ECO:0000256" key="2">
    <source>
        <dbReference type="ARBA" id="ARBA00023157"/>
    </source>
</evidence>
<keyword evidence="6" id="KW-1185">Reference proteome</keyword>
<evidence type="ECO:0000313" key="5">
    <source>
        <dbReference type="EMBL" id="RWS23190.1"/>
    </source>
</evidence>
<sequence length="229" mass="26898">KIVSEPLIKKEKPDIPSNTNCFENIFDYYRNPTKWEQRCLANLEERIKTIFDGFSKTGEENKNVGEQSFKKGDKKYEICAEKMTFNDAKEVCFQKGGSLLEINNENENDFIAQHLLFDMRYWIGAKRLMHYSSIFLYTNGGNMKYVNWPASEPKPTEYDNCVNIINGKMHTDKCAEKFLFICEYKENTEPSSGDVIIEDVLRENKRLNKELKEIKLLTNAQWQIIRVFL</sequence>
<dbReference type="InterPro" id="IPR016187">
    <property type="entry name" value="CTDL_fold"/>
</dbReference>
<dbReference type="SMART" id="SM00034">
    <property type="entry name" value="CLECT"/>
    <property type="match status" value="1"/>
</dbReference>
<organism evidence="5 6">
    <name type="scientific">Leptotrombidium deliense</name>
    <dbReference type="NCBI Taxonomy" id="299467"/>
    <lineage>
        <taxon>Eukaryota</taxon>
        <taxon>Metazoa</taxon>
        <taxon>Ecdysozoa</taxon>
        <taxon>Arthropoda</taxon>
        <taxon>Chelicerata</taxon>
        <taxon>Arachnida</taxon>
        <taxon>Acari</taxon>
        <taxon>Acariformes</taxon>
        <taxon>Trombidiformes</taxon>
        <taxon>Prostigmata</taxon>
        <taxon>Anystina</taxon>
        <taxon>Parasitengona</taxon>
        <taxon>Trombiculoidea</taxon>
        <taxon>Trombiculidae</taxon>
        <taxon>Leptotrombidium</taxon>
    </lineage>
</organism>
<name>A0A443S6M8_9ACAR</name>
<dbReference type="STRING" id="299467.A0A443S6M8"/>
<evidence type="ECO:0000256" key="3">
    <source>
        <dbReference type="ARBA" id="ARBA00023180"/>
    </source>
</evidence>
<dbReference type="GO" id="GO:0030246">
    <property type="term" value="F:carbohydrate binding"/>
    <property type="evidence" value="ECO:0007669"/>
    <property type="project" value="UniProtKB-KW"/>
</dbReference>
<evidence type="ECO:0000259" key="4">
    <source>
        <dbReference type="PROSITE" id="PS50041"/>
    </source>
</evidence>
<dbReference type="PROSITE" id="PS50041">
    <property type="entry name" value="C_TYPE_LECTIN_2"/>
    <property type="match status" value="1"/>
</dbReference>
<keyword evidence="1" id="KW-0430">Lectin</keyword>
<dbReference type="Pfam" id="PF00059">
    <property type="entry name" value="Lectin_C"/>
    <property type="match status" value="1"/>
</dbReference>
<dbReference type="SUPFAM" id="SSF56436">
    <property type="entry name" value="C-type lectin-like"/>
    <property type="match status" value="1"/>
</dbReference>
<protein>
    <recommendedName>
        <fullName evidence="4">C-type lectin domain-containing protein</fullName>
    </recommendedName>
</protein>
<keyword evidence="3" id="KW-0325">Glycoprotein</keyword>
<evidence type="ECO:0000313" key="6">
    <source>
        <dbReference type="Proteomes" id="UP000288716"/>
    </source>
</evidence>
<dbReference type="CDD" id="cd00037">
    <property type="entry name" value="CLECT"/>
    <property type="match status" value="1"/>
</dbReference>
<dbReference type="PANTHER" id="PTHR46490">
    <property type="entry name" value="C-TYPE LECTIN DOMAIN FAMILY 12 MEMBER A-RELATED"/>
    <property type="match status" value="1"/>
</dbReference>
<accession>A0A443S6M8</accession>
<dbReference type="AlphaFoldDB" id="A0A443S6M8"/>